<organism evidence="3 4">
    <name type="scientific">Thermovibrio guaymasensis</name>
    <dbReference type="NCBI Taxonomy" id="240167"/>
    <lineage>
        <taxon>Bacteria</taxon>
        <taxon>Pseudomonadati</taxon>
        <taxon>Aquificota</taxon>
        <taxon>Aquificia</taxon>
        <taxon>Desulfurobacteriales</taxon>
        <taxon>Desulfurobacteriaceae</taxon>
        <taxon>Thermovibrio</taxon>
    </lineage>
</organism>
<evidence type="ECO:0000256" key="2">
    <source>
        <dbReference type="SAM" id="Phobius"/>
    </source>
</evidence>
<accession>A0A420W759</accession>
<evidence type="ECO:0000313" key="4">
    <source>
        <dbReference type="Proteomes" id="UP000280881"/>
    </source>
</evidence>
<keyword evidence="4" id="KW-1185">Reference proteome</keyword>
<keyword evidence="2" id="KW-1133">Transmembrane helix</keyword>
<protein>
    <submittedName>
        <fullName evidence="3">Uncharacterized protein</fullName>
    </submittedName>
</protein>
<dbReference type="EMBL" id="RBIE01000002">
    <property type="protein sequence ID" value="RKQ61867.1"/>
    <property type="molecule type" value="Genomic_DNA"/>
</dbReference>
<dbReference type="OrthoDB" id="7061630at2"/>
<dbReference type="AlphaFoldDB" id="A0A420W759"/>
<keyword evidence="2" id="KW-0472">Membrane</keyword>
<reference evidence="3 4" key="1">
    <citation type="submission" date="2018-10" db="EMBL/GenBank/DDBJ databases">
        <title>Genomic Encyclopedia of Type Strains, Phase IV (KMG-IV): sequencing the most valuable type-strain genomes for metagenomic binning, comparative biology and taxonomic classification.</title>
        <authorList>
            <person name="Goeker M."/>
        </authorList>
    </citation>
    <scope>NUCLEOTIDE SEQUENCE [LARGE SCALE GENOMIC DNA]</scope>
    <source>
        <strain evidence="3 4">DSM 15521</strain>
    </source>
</reference>
<gene>
    <name evidence="3" type="ORF">C7457_1324</name>
</gene>
<feature type="transmembrane region" description="Helical" evidence="2">
    <location>
        <begin position="116"/>
        <end position="136"/>
    </location>
</feature>
<name>A0A420W759_9BACT</name>
<evidence type="ECO:0000256" key="1">
    <source>
        <dbReference type="SAM" id="Coils"/>
    </source>
</evidence>
<evidence type="ECO:0000313" key="3">
    <source>
        <dbReference type="EMBL" id="RKQ61867.1"/>
    </source>
</evidence>
<keyword evidence="2" id="KW-0812">Transmembrane</keyword>
<keyword evidence="1" id="KW-0175">Coiled coil</keyword>
<comment type="caution">
    <text evidence="3">The sequence shown here is derived from an EMBL/GenBank/DDBJ whole genome shotgun (WGS) entry which is preliminary data.</text>
</comment>
<feature type="transmembrane region" description="Helical" evidence="2">
    <location>
        <begin position="84"/>
        <end position="104"/>
    </location>
</feature>
<dbReference type="RefSeq" id="WP_121171291.1">
    <property type="nucleotide sequence ID" value="NZ_RBIE01000002.1"/>
</dbReference>
<proteinExistence type="predicted"/>
<feature type="coiled-coil region" evidence="1">
    <location>
        <begin position="31"/>
        <end position="60"/>
    </location>
</feature>
<sequence>MGFLSLLSGELRKSIIDGVKDLVDDFVTTDEEKFEQLIKKEELRLKQEQLNLEREKAYLQDTQSARETYAKVSTSDKVPFINKIFSSVLAFTTVILTFILFFYFAKGEFTGSQKDIVIYILGVLSTITTQVFAFYFGSSAGSKEKTEILKKLNTKP</sequence>
<dbReference type="Proteomes" id="UP000280881">
    <property type="component" value="Unassembled WGS sequence"/>
</dbReference>